<feature type="domain" description="Ricin B lectin" evidence="2">
    <location>
        <begin position="245"/>
        <end position="382"/>
    </location>
</feature>
<dbReference type="SUPFAM" id="SSF55486">
    <property type="entry name" value="Metalloproteases ('zincins'), catalytic domain"/>
    <property type="match status" value="1"/>
</dbReference>
<dbReference type="SMART" id="SM00458">
    <property type="entry name" value="RICIN"/>
    <property type="match status" value="1"/>
</dbReference>
<dbReference type="STRING" id="137658.SAMN05216186_108101"/>
<organism evidence="3 4">
    <name type="scientific">Pseudomonas indica</name>
    <dbReference type="NCBI Taxonomy" id="137658"/>
    <lineage>
        <taxon>Bacteria</taxon>
        <taxon>Pseudomonadati</taxon>
        <taxon>Pseudomonadota</taxon>
        <taxon>Gammaproteobacteria</taxon>
        <taxon>Pseudomonadales</taxon>
        <taxon>Pseudomonadaceae</taxon>
        <taxon>Pseudomonas</taxon>
    </lineage>
</organism>
<dbReference type="Gene3D" id="3.40.390.10">
    <property type="entry name" value="Collagenase (Catalytic Domain)"/>
    <property type="match status" value="1"/>
</dbReference>
<dbReference type="Gene3D" id="2.80.10.50">
    <property type="match status" value="3"/>
</dbReference>
<dbReference type="Pfam" id="PF13688">
    <property type="entry name" value="Reprolysin_5"/>
    <property type="match status" value="1"/>
</dbReference>
<dbReference type="InterPro" id="IPR024079">
    <property type="entry name" value="MetalloPept_cat_dom_sf"/>
</dbReference>
<dbReference type="InterPro" id="IPR035992">
    <property type="entry name" value="Ricin_B-like_lectins"/>
</dbReference>
<dbReference type="CDD" id="cd23458">
    <property type="entry name" value="beta-trefoil_Ricin_AgaB34-like"/>
    <property type="match status" value="1"/>
</dbReference>
<dbReference type="SUPFAM" id="SSF50370">
    <property type="entry name" value="Ricin B-like lectins"/>
    <property type="match status" value="1"/>
</dbReference>
<feature type="signal peptide" evidence="1">
    <location>
        <begin position="1"/>
        <end position="15"/>
    </location>
</feature>
<evidence type="ECO:0000313" key="3">
    <source>
        <dbReference type="EMBL" id="SDK57211.1"/>
    </source>
</evidence>
<dbReference type="Pfam" id="PF14200">
    <property type="entry name" value="RicinB_lectin_2"/>
    <property type="match status" value="2"/>
</dbReference>
<evidence type="ECO:0000313" key="4">
    <source>
        <dbReference type="Proteomes" id="UP000198706"/>
    </source>
</evidence>
<evidence type="ECO:0000259" key="2">
    <source>
        <dbReference type="SMART" id="SM00458"/>
    </source>
</evidence>
<sequence>MTTALALLPLAMAQAAQVDLLVTYDDYSNTYFNGDVQAAMQSWVEQINTMYTNSQVDVQLRLVGVMNRNDADTDMDNVLHRLRVDSAVAQKRAELGADYVTQLHKGNDNYCGVGYLAIHPDWSFSVVGADCGAQAMAHELGHTMGLHHSRRQGNTSGVRYDYALGYGVDGVFATIMAYGSVFGAPSIPKFSNPRITCNGLPCGVEAGKPEQADAALAINNVRDEIAGFLPTRVTQATPATATLANGTYSIKAKHSGKCLDVTGASTADGAALIQWTCHLANNQRWILTALGDGYYEVKSKHSGKCMDVTGASTANGARLQQLACSRGNQQQWLIEAQSDGNYRMTARHSGKVADVLGVSLNNGAALAQWNWQNGNNQQFTFTRLE</sequence>
<proteinExistence type="predicted"/>
<dbReference type="AlphaFoldDB" id="A0A1G9CZS7"/>
<dbReference type="GO" id="GO:0008237">
    <property type="term" value="F:metallopeptidase activity"/>
    <property type="evidence" value="ECO:0007669"/>
    <property type="project" value="InterPro"/>
</dbReference>
<dbReference type="PROSITE" id="PS50231">
    <property type="entry name" value="RICIN_B_LECTIN"/>
    <property type="match status" value="1"/>
</dbReference>
<dbReference type="InterPro" id="IPR000772">
    <property type="entry name" value="Ricin_B_lectin"/>
</dbReference>
<protein>
    <submittedName>
        <fullName evidence="3">Metallo-peptidase family M12</fullName>
    </submittedName>
</protein>
<keyword evidence="4" id="KW-1185">Reference proteome</keyword>
<gene>
    <name evidence="3" type="ORF">SAMN05216186_108101</name>
</gene>
<dbReference type="Proteomes" id="UP000198706">
    <property type="component" value="Unassembled WGS sequence"/>
</dbReference>
<name>A0A1G9CZS7_9PSED</name>
<evidence type="ECO:0000256" key="1">
    <source>
        <dbReference type="SAM" id="SignalP"/>
    </source>
</evidence>
<accession>A0A1G9CZS7</accession>
<dbReference type="EMBL" id="FNFD01000008">
    <property type="protein sequence ID" value="SDK57211.1"/>
    <property type="molecule type" value="Genomic_DNA"/>
</dbReference>
<feature type="chain" id="PRO_5012204473" evidence="1">
    <location>
        <begin position="16"/>
        <end position="385"/>
    </location>
</feature>
<reference evidence="3 4" key="1">
    <citation type="submission" date="2016-10" db="EMBL/GenBank/DDBJ databases">
        <authorList>
            <person name="de Groot N.N."/>
        </authorList>
    </citation>
    <scope>NUCLEOTIDE SEQUENCE [LARGE SCALE GENOMIC DNA]</scope>
    <source>
        <strain evidence="3 4">JCM 21544</strain>
    </source>
</reference>
<keyword evidence="1" id="KW-0732">Signal</keyword>